<keyword evidence="7" id="KW-0539">Nucleus</keyword>
<gene>
    <name evidence="11" type="primary">Cni-mau-2</name>
    <name evidence="11" type="synonym">Cnig_chr_I.g173</name>
    <name evidence="11" type="ORF">B9Z55_000173</name>
</gene>
<dbReference type="GO" id="GO:0007064">
    <property type="term" value="P:mitotic sister chromatid cohesion"/>
    <property type="evidence" value="ECO:0007669"/>
    <property type="project" value="InterPro"/>
</dbReference>
<dbReference type="AlphaFoldDB" id="A0A2G5VH52"/>
<evidence type="ECO:0000256" key="9">
    <source>
        <dbReference type="ARBA" id="ARBA00025632"/>
    </source>
</evidence>
<dbReference type="PANTHER" id="PTHR21394">
    <property type="entry name" value="MAU2 CHROMATID COHESION FACTOR HOMOLOG"/>
    <property type="match status" value="1"/>
</dbReference>
<name>A0A2G5VH52_9PELO</name>
<keyword evidence="6" id="KW-0159">Chromosome partition</keyword>
<comment type="subcellular location">
    <subcellularLocation>
        <location evidence="1">Nucleus</location>
        <location evidence="1">Nucleoplasm</location>
    </subcellularLocation>
</comment>
<keyword evidence="5" id="KW-0498">Mitosis</keyword>
<comment type="function">
    <text evidence="9">Required for association of the cohesin complex with chromatin during interphase. Plays a role in sister chromatid cohesion and normal progression through prometaphase.</text>
</comment>
<evidence type="ECO:0000256" key="2">
    <source>
        <dbReference type="ARBA" id="ARBA00008585"/>
    </source>
</evidence>
<keyword evidence="12" id="KW-1185">Reference proteome</keyword>
<evidence type="ECO:0000256" key="3">
    <source>
        <dbReference type="ARBA" id="ARBA00017198"/>
    </source>
</evidence>
<evidence type="ECO:0000256" key="4">
    <source>
        <dbReference type="ARBA" id="ARBA00022618"/>
    </source>
</evidence>
<dbReference type="SUPFAM" id="SSF48452">
    <property type="entry name" value="TPR-like"/>
    <property type="match status" value="1"/>
</dbReference>
<keyword evidence="8" id="KW-0131">Cell cycle</keyword>
<accession>A0A2G5VH52</accession>
<sequence length="596" mass="68214">MNQDEVAKALLGMAEALRTQDPPKLKMAIKCARSAVKLDTNDETRARCNLQLGKLLFFYTENFDLARNHLQLAYDKMTQMGDFAARERMHAISMIADLYIHYQNWPARPIKDALKHEILHTRGFQTLTNKLLFQLIEINKIDNDSDGAFDMCHYGIAQSAAASNVKMELYFRITKTLVTYQLMHEEPPNEDVLKIGQLIKALEADPADKAHLEVIKDFFVCTKLAYMFYQGKSRTSRQLLRQIQKQQTSGETTIQGIRWLGEASMTLFACVMNITSALVQSNPGRLEKYFNLVVKHADDAIYKYTRTPQEPGVVRCINMIKMTTLEMMACCNVMACRPEQTLSNVRDMLEMCNRSSGPLLYRFYAPHIQYILGLQCCYFQQYDYAEKHFISALNFINPDDTMSHNKIAFINLNLAWTYLNQLKMADYYEVAERLTAPKIAGCSQMLKSNVKLLHAYFSYLTNKANECKTLILEVLDDSKAEDFFRLHGLALLLTSLIHAVDDKGVKPTFDWSKKSQDHVVILWSHHLYERIIRAAGADPNGEMVRAVMADQEISRKTLDVQSLMPLVAGMPTVKLLQWFDGDPFKLLPRDDASLLL</sequence>
<dbReference type="GO" id="GO:0005654">
    <property type="term" value="C:nucleoplasm"/>
    <property type="evidence" value="ECO:0007669"/>
    <property type="project" value="UniProtKB-SubCell"/>
</dbReference>
<dbReference type="EMBL" id="PDUG01000001">
    <property type="protein sequence ID" value="PIC51072.1"/>
    <property type="molecule type" value="Genomic_DNA"/>
</dbReference>
<protein>
    <recommendedName>
        <fullName evidence="3">MAU2 chromatid cohesion factor homolog</fullName>
    </recommendedName>
    <alternativeName>
        <fullName evidence="10">Cohesin loading complex subunit SCC4 homolog</fullName>
    </alternativeName>
</protein>
<evidence type="ECO:0000256" key="8">
    <source>
        <dbReference type="ARBA" id="ARBA00023306"/>
    </source>
</evidence>
<evidence type="ECO:0000256" key="1">
    <source>
        <dbReference type="ARBA" id="ARBA00004642"/>
    </source>
</evidence>
<organism evidence="11 12">
    <name type="scientific">Caenorhabditis nigoni</name>
    <dbReference type="NCBI Taxonomy" id="1611254"/>
    <lineage>
        <taxon>Eukaryota</taxon>
        <taxon>Metazoa</taxon>
        <taxon>Ecdysozoa</taxon>
        <taxon>Nematoda</taxon>
        <taxon>Chromadorea</taxon>
        <taxon>Rhabditida</taxon>
        <taxon>Rhabditina</taxon>
        <taxon>Rhabditomorpha</taxon>
        <taxon>Rhabditoidea</taxon>
        <taxon>Rhabditidae</taxon>
        <taxon>Peloderinae</taxon>
        <taxon>Caenorhabditis</taxon>
    </lineage>
</organism>
<dbReference type="Pfam" id="PF10345">
    <property type="entry name" value="Cohesin_load"/>
    <property type="match status" value="1"/>
</dbReference>
<dbReference type="InterPro" id="IPR011990">
    <property type="entry name" value="TPR-like_helical_dom_sf"/>
</dbReference>
<dbReference type="GO" id="GO:0051301">
    <property type="term" value="P:cell division"/>
    <property type="evidence" value="ECO:0007669"/>
    <property type="project" value="UniProtKB-KW"/>
</dbReference>
<evidence type="ECO:0000313" key="11">
    <source>
        <dbReference type="EMBL" id="PIC51072.1"/>
    </source>
</evidence>
<evidence type="ECO:0000256" key="7">
    <source>
        <dbReference type="ARBA" id="ARBA00023242"/>
    </source>
</evidence>
<dbReference type="OrthoDB" id="5565328at2759"/>
<comment type="similarity">
    <text evidence="2">Belongs to the SCC4/mau-2 family.</text>
</comment>
<proteinExistence type="inferred from homology"/>
<evidence type="ECO:0000256" key="5">
    <source>
        <dbReference type="ARBA" id="ARBA00022776"/>
    </source>
</evidence>
<comment type="caution">
    <text evidence="11">The sequence shown here is derived from an EMBL/GenBank/DDBJ whole genome shotgun (WGS) entry which is preliminary data.</text>
</comment>
<keyword evidence="4" id="KW-0132">Cell division</keyword>
<dbReference type="InterPro" id="IPR019440">
    <property type="entry name" value="MAU2"/>
</dbReference>
<reference evidence="12" key="1">
    <citation type="submission" date="2017-10" db="EMBL/GenBank/DDBJ databases">
        <title>Rapid genome shrinkage in a self-fertile nematode reveals novel sperm competition proteins.</title>
        <authorList>
            <person name="Yin D."/>
            <person name="Schwarz E.M."/>
            <person name="Thomas C.G."/>
            <person name="Felde R.L."/>
            <person name="Korf I.F."/>
            <person name="Cutter A.D."/>
            <person name="Schartner C.M."/>
            <person name="Ralston E.J."/>
            <person name="Meyer B.J."/>
            <person name="Haag E.S."/>
        </authorList>
    </citation>
    <scope>NUCLEOTIDE SEQUENCE [LARGE SCALE GENOMIC DNA]</scope>
    <source>
        <strain evidence="12">JU1422</strain>
    </source>
</reference>
<evidence type="ECO:0000256" key="6">
    <source>
        <dbReference type="ARBA" id="ARBA00022829"/>
    </source>
</evidence>
<dbReference type="GO" id="GO:0007059">
    <property type="term" value="P:chromosome segregation"/>
    <property type="evidence" value="ECO:0007669"/>
    <property type="project" value="UniProtKB-KW"/>
</dbReference>
<evidence type="ECO:0000313" key="12">
    <source>
        <dbReference type="Proteomes" id="UP000230233"/>
    </source>
</evidence>
<evidence type="ECO:0000256" key="10">
    <source>
        <dbReference type="ARBA" id="ARBA00030523"/>
    </source>
</evidence>
<dbReference type="Proteomes" id="UP000230233">
    <property type="component" value="Chromosome I"/>
</dbReference>